<gene>
    <name evidence="1" type="ORF">POCULU_LOCUS9196</name>
</gene>
<organism evidence="1 2">
    <name type="scientific">Paraglomus occultum</name>
    <dbReference type="NCBI Taxonomy" id="144539"/>
    <lineage>
        <taxon>Eukaryota</taxon>
        <taxon>Fungi</taxon>
        <taxon>Fungi incertae sedis</taxon>
        <taxon>Mucoromycota</taxon>
        <taxon>Glomeromycotina</taxon>
        <taxon>Glomeromycetes</taxon>
        <taxon>Paraglomerales</taxon>
        <taxon>Paraglomeraceae</taxon>
        <taxon>Paraglomus</taxon>
    </lineage>
</organism>
<protein>
    <submittedName>
        <fullName evidence="1">6587_t:CDS:1</fullName>
    </submittedName>
</protein>
<dbReference type="Proteomes" id="UP000789572">
    <property type="component" value="Unassembled WGS sequence"/>
</dbReference>
<dbReference type="AlphaFoldDB" id="A0A9N9DIJ9"/>
<evidence type="ECO:0000313" key="2">
    <source>
        <dbReference type="Proteomes" id="UP000789572"/>
    </source>
</evidence>
<sequence length="59" mass="6662">MTLIPCIGQHECPAIESISTLVQKITAQQQRWQYICNSCYESQGGHLYQHKQPGSGNKK</sequence>
<evidence type="ECO:0000313" key="1">
    <source>
        <dbReference type="EMBL" id="CAG8636691.1"/>
    </source>
</evidence>
<accession>A0A9N9DIJ9</accession>
<dbReference type="EMBL" id="CAJVPJ010003205">
    <property type="protein sequence ID" value="CAG8636691.1"/>
    <property type="molecule type" value="Genomic_DNA"/>
</dbReference>
<feature type="non-terminal residue" evidence="1">
    <location>
        <position position="59"/>
    </location>
</feature>
<keyword evidence="2" id="KW-1185">Reference proteome</keyword>
<comment type="caution">
    <text evidence="1">The sequence shown here is derived from an EMBL/GenBank/DDBJ whole genome shotgun (WGS) entry which is preliminary data.</text>
</comment>
<name>A0A9N9DIJ9_9GLOM</name>
<dbReference type="OrthoDB" id="2349456at2759"/>
<proteinExistence type="predicted"/>
<reference evidence="1" key="1">
    <citation type="submission" date="2021-06" db="EMBL/GenBank/DDBJ databases">
        <authorList>
            <person name="Kallberg Y."/>
            <person name="Tangrot J."/>
            <person name="Rosling A."/>
        </authorList>
    </citation>
    <scope>NUCLEOTIDE SEQUENCE</scope>
    <source>
        <strain evidence="1">IA702</strain>
    </source>
</reference>